<feature type="compositionally biased region" description="Polar residues" evidence="1">
    <location>
        <begin position="21"/>
        <end position="30"/>
    </location>
</feature>
<gene>
    <name evidence="2" type="ORF">WN944_006152</name>
</gene>
<sequence length="181" mass="20014">MAMNEGACNIQEYSGLLSSMHNTSKQTSASLYHGGGSGSSTNESDGTYSDVGSSPSSIYLSKNTKEDDDIYLKPTEPHIKDDLSPEVSQSSSLLIYEYDQSSRTTEDNDPHSHVDLPPFVPEATDENSKVIGIEAERENAFGDIEDPKADLKRDHPTRKNSQEQTGNGHYSPSDRQNYYHY</sequence>
<accession>A0AAP0MKU1</accession>
<name>A0AAP0MKU1_9ROSI</name>
<dbReference type="AlphaFoldDB" id="A0AAP0MKU1"/>
<feature type="compositionally biased region" description="Basic and acidic residues" evidence="1">
    <location>
        <begin position="134"/>
        <end position="154"/>
    </location>
</feature>
<feature type="region of interest" description="Disordered" evidence="1">
    <location>
        <begin position="21"/>
        <end position="181"/>
    </location>
</feature>
<keyword evidence="3" id="KW-1185">Reference proteome</keyword>
<evidence type="ECO:0000256" key="1">
    <source>
        <dbReference type="SAM" id="MobiDB-lite"/>
    </source>
</evidence>
<dbReference type="EMBL" id="JBCGBO010000003">
    <property type="protein sequence ID" value="KAK9214164.1"/>
    <property type="molecule type" value="Genomic_DNA"/>
</dbReference>
<protein>
    <submittedName>
        <fullName evidence="2">Uncharacterized protein</fullName>
    </submittedName>
</protein>
<dbReference type="Proteomes" id="UP001428341">
    <property type="component" value="Unassembled WGS sequence"/>
</dbReference>
<feature type="compositionally biased region" description="Polar residues" evidence="1">
    <location>
        <begin position="162"/>
        <end position="181"/>
    </location>
</feature>
<reference evidence="2 3" key="1">
    <citation type="submission" date="2024-05" db="EMBL/GenBank/DDBJ databases">
        <title>Haplotype-resolved chromosome-level genome assembly of Huyou (Citrus changshanensis).</title>
        <authorList>
            <person name="Miao C."/>
            <person name="Chen W."/>
            <person name="Wu Y."/>
            <person name="Wang L."/>
            <person name="Zhao S."/>
            <person name="Grierson D."/>
            <person name="Xu C."/>
            <person name="Chen K."/>
        </authorList>
    </citation>
    <scope>NUCLEOTIDE SEQUENCE [LARGE SCALE GENOMIC DNA]</scope>
    <source>
        <strain evidence="2">01-14</strain>
        <tissue evidence="2">Leaf</tissue>
    </source>
</reference>
<feature type="compositionally biased region" description="Polar residues" evidence="1">
    <location>
        <begin position="86"/>
        <end position="103"/>
    </location>
</feature>
<feature type="compositionally biased region" description="Polar residues" evidence="1">
    <location>
        <begin position="39"/>
        <end position="62"/>
    </location>
</feature>
<proteinExistence type="predicted"/>
<evidence type="ECO:0000313" key="3">
    <source>
        <dbReference type="Proteomes" id="UP001428341"/>
    </source>
</evidence>
<feature type="compositionally biased region" description="Basic and acidic residues" evidence="1">
    <location>
        <begin position="104"/>
        <end position="114"/>
    </location>
</feature>
<evidence type="ECO:0000313" key="2">
    <source>
        <dbReference type="EMBL" id="KAK9214164.1"/>
    </source>
</evidence>
<organism evidence="2 3">
    <name type="scientific">Citrus x changshan-huyou</name>
    <dbReference type="NCBI Taxonomy" id="2935761"/>
    <lineage>
        <taxon>Eukaryota</taxon>
        <taxon>Viridiplantae</taxon>
        <taxon>Streptophyta</taxon>
        <taxon>Embryophyta</taxon>
        <taxon>Tracheophyta</taxon>
        <taxon>Spermatophyta</taxon>
        <taxon>Magnoliopsida</taxon>
        <taxon>eudicotyledons</taxon>
        <taxon>Gunneridae</taxon>
        <taxon>Pentapetalae</taxon>
        <taxon>rosids</taxon>
        <taxon>malvids</taxon>
        <taxon>Sapindales</taxon>
        <taxon>Rutaceae</taxon>
        <taxon>Aurantioideae</taxon>
        <taxon>Citrus</taxon>
    </lineage>
</organism>
<comment type="caution">
    <text evidence="2">The sequence shown here is derived from an EMBL/GenBank/DDBJ whole genome shotgun (WGS) entry which is preliminary data.</text>
</comment>